<dbReference type="OrthoDB" id="1110708at2"/>
<dbReference type="PROSITE" id="PS51257">
    <property type="entry name" value="PROKAR_LIPOPROTEIN"/>
    <property type="match status" value="1"/>
</dbReference>
<keyword evidence="2 7" id="KW-0732">Signal</keyword>
<name>A0A1G4SK87_9CAUL</name>
<keyword evidence="9" id="KW-1185">Reference proteome</keyword>
<evidence type="ECO:0000256" key="3">
    <source>
        <dbReference type="ARBA" id="ARBA00023136"/>
    </source>
</evidence>
<evidence type="ECO:0000256" key="2">
    <source>
        <dbReference type="ARBA" id="ARBA00022729"/>
    </source>
</evidence>
<keyword evidence="5" id="KW-0449">Lipoprotein</keyword>
<dbReference type="InterPro" id="IPR005534">
    <property type="entry name" value="Curli_assmbl/transp-comp_CsgG"/>
</dbReference>
<evidence type="ECO:0000256" key="6">
    <source>
        <dbReference type="SAM" id="MobiDB-lite"/>
    </source>
</evidence>
<feature type="region of interest" description="Disordered" evidence="6">
    <location>
        <begin position="299"/>
        <end position="352"/>
    </location>
</feature>
<evidence type="ECO:0000256" key="1">
    <source>
        <dbReference type="ARBA" id="ARBA00022475"/>
    </source>
</evidence>
<organism evidence="8 9">
    <name type="scientific">Asticcacaulis taihuensis</name>
    <dbReference type="NCBI Taxonomy" id="260084"/>
    <lineage>
        <taxon>Bacteria</taxon>
        <taxon>Pseudomonadati</taxon>
        <taxon>Pseudomonadota</taxon>
        <taxon>Alphaproteobacteria</taxon>
        <taxon>Caulobacterales</taxon>
        <taxon>Caulobacteraceae</taxon>
        <taxon>Asticcacaulis</taxon>
    </lineage>
</organism>
<dbReference type="EMBL" id="FMTS01000004">
    <property type="protein sequence ID" value="SCW68935.1"/>
    <property type="molecule type" value="Genomic_DNA"/>
</dbReference>
<proteinExistence type="predicted"/>
<feature type="chain" id="PRO_5011614094" evidence="7">
    <location>
        <begin position="19"/>
        <end position="352"/>
    </location>
</feature>
<keyword evidence="4" id="KW-0564">Palmitate</keyword>
<evidence type="ECO:0000313" key="8">
    <source>
        <dbReference type="EMBL" id="SCW68935.1"/>
    </source>
</evidence>
<accession>A0A1G4SK87</accession>
<keyword evidence="3" id="KW-0472">Membrane</keyword>
<dbReference type="GO" id="GO:0030288">
    <property type="term" value="C:outer membrane-bounded periplasmic space"/>
    <property type="evidence" value="ECO:0007669"/>
    <property type="project" value="InterPro"/>
</dbReference>
<gene>
    <name evidence="8" type="ORF">SAMN02927928_2737</name>
</gene>
<dbReference type="STRING" id="260084.SAMN02927928_2737"/>
<sequence>MRLMVSLPVLMAALSLSACVTEPRTPINPSSFALPTYAQRTASQQALFDLPPPTRPVAVAVYGFTDQTGKFEPSDTGQTLSRAVTQGGTSILLKALQDAGQRQWFTIVEREQVSHLLNERQIIREMRERYLGEKGVNPEALPSLLFAGVILEGGIVGYDSNVRTGGSGAGFLGISVHDEYRQDMVTVYLRAVSVRTGEVLSSVTASKTISSFALGGGVYRYVAYKQYLETETGTTTNEPANMAMQQAIEKAVYALIMEGAEQKLWEFQDKTAAWPYTWAYQNERDGTFTAEQVEAANKRARKQKAALTSQQKAVGQDRLRADSPPPMSEPEAQPAQPEARLQGRLKAVGPGK</sequence>
<reference evidence="9" key="1">
    <citation type="submission" date="2016-10" db="EMBL/GenBank/DDBJ databases">
        <authorList>
            <person name="Varghese N."/>
            <person name="Submissions S."/>
        </authorList>
    </citation>
    <scope>NUCLEOTIDE SEQUENCE [LARGE SCALE GENOMIC DNA]</scope>
    <source>
        <strain evidence="9">CGMCC 1.3431</strain>
    </source>
</reference>
<evidence type="ECO:0000256" key="5">
    <source>
        <dbReference type="ARBA" id="ARBA00023288"/>
    </source>
</evidence>
<dbReference type="Pfam" id="PF03783">
    <property type="entry name" value="CsgG"/>
    <property type="match status" value="1"/>
</dbReference>
<keyword evidence="1" id="KW-1003">Cell membrane</keyword>
<protein>
    <submittedName>
        <fullName evidence="8">Curli production assembly/transport component CsgG</fullName>
    </submittedName>
</protein>
<dbReference type="Proteomes" id="UP000199150">
    <property type="component" value="Unassembled WGS sequence"/>
</dbReference>
<evidence type="ECO:0000256" key="4">
    <source>
        <dbReference type="ARBA" id="ARBA00023139"/>
    </source>
</evidence>
<dbReference type="PANTHER" id="PTHR41164:SF1">
    <property type="entry name" value="CURLI PRODUCTION ASSEMBLY_TRANSPORT COMPONENT CSGG"/>
    <property type="match status" value="1"/>
</dbReference>
<feature type="signal peptide" evidence="7">
    <location>
        <begin position="1"/>
        <end position="18"/>
    </location>
</feature>
<dbReference type="AlphaFoldDB" id="A0A1G4SK87"/>
<evidence type="ECO:0000256" key="7">
    <source>
        <dbReference type="SAM" id="SignalP"/>
    </source>
</evidence>
<dbReference type="RefSeq" id="WP_090648953.1">
    <property type="nucleotide sequence ID" value="NZ_CBCRYE010000002.1"/>
</dbReference>
<evidence type="ECO:0000313" key="9">
    <source>
        <dbReference type="Proteomes" id="UP000199150"/>
    </source>
</evidence>
<dbReference type="Gene3D" id="3.40.50.10610">
    <property type="entry name" value="ABC-type transport auxiliary lipoprotein component"/>
    <property type="match status" value="2"/>
</dbReference>
<dbReference type="PANTHER" id="PTHR41164">
    <property type="entry name" value="CURLI PRODUCTION ASSEMBLY/TRANSPORT COMPONENT CSGG"/>
    <property type="match status" value="1"/>
</dbReference>